<dbReference type="PROSITE" id="PS50835">
    <property type="entry name" value="IG_LIKE"/>
    <property type="match status" value="2"/>
</dbReference>
<dbReference type="SUPFAM" id="SSF48726">
    <property type="entry name" value="Immunoglobulin"/>
    <property type="match status" value="2"/>
</dbReference>
<evidence type="ECO:0000256" key="1">
    <source>
        <dbReference type="ARBA" id="ARBA00022729"/>
    </source>
</evidence>
<evidence type="ECO:0000256" key="2">
    <source>
        <dbReference type="ARBA" id="ARBA00023157"/>
    </source>
</evidence>
<feature type="region of interest" description="Disordered" evidence="3">
    <location>
        <begin position="291"/>
        <end position="390"/>
    </location>
</feature>
<feature type="compositionally biased region" description="Polar residues" evidence="3">
    <location>
        <begin position="326"/>
        <end position="352"/>
    </location>
</feature>
<protein>
    <recommendedName>
        <fullName evidence="5">Ig-like domain-containing protein</fullName>
    </recommendedName>
</protein>
<feature type="domain" description="Ig-like" evidence="5">
    <location>
        <begin position="18"/>
        <end position="90"/>
    </location>
</feature>
<dbReference type="InterPro" id="IPR013783">
    <property type="entry name" value="Ig-like_fold"/>
</dbReference>
<comment type="caution">
    <text evidence="6">The sequence shown here is derived from an EMBL/GenBank/DDBJ whole genome shotgun (WGS) entry which is preliminary data.</text>
</comment>
<dbReference type="Gene3D" id="2.60.40.10">
    <property type="entry name" value="Immunoglobulins"/>
    <property type="match status" value="2"/>
</dbReference>
<feature type="signal peptide" evidence="4">
    <location>
        <begin position="1"/>
        <end position="18"/>
    </location>
</feature>
<proteinExistence type="predicted"/>
<keyword evidence="2" id="KW-1015">Disulfide bond</keyword>
<evidence type="ECO:0000256" key="4">
    <source>
        <dbReference type="SAM" id="SignalP"/>
    </source>
</evidence>
<evidence type="ECO:0000313" key="7">
    <source>
        <dbReference type="Proteomes" id="UP001153269"/>
    </source>
</evidence>
<dbReference type="GO" id="GO:0004888">
    <property type="term" value="F:transmembrane signaling receptor activity"/>
    <property type="evidence" value="ECO:0007669"/>
    <property type="project" value="TreeGrafter"/>
</dbReference>
<keyword evidence="7" id="KW-1185">Reference proteome</keyword>
<accession>A0A9N7USM9</accession>
<dbReference type="GO" id="GO:0007166">
    <property type="term" value="P:cell surface receptor signaling pathway"/>
    <property type="evidence" value="ECO:0007669"/>
    <property type="project" value="TreeGrafter"/>
</dbReference>
<dbReference type="SMART" id="SM00408">
    <property type="entry name" value="IGc2"/>
    <property type="match status" value="2"/>
</dbReference>
<dbReference type="Pfam" id="PF13895">
    <property type="entry name" value="Ig_2"/>
    <property type="match status" value="2"/>
</dbReference>
<evidence type="ECO:0000313" key="6">
    <source>
        <dbReference type="EMBL" id="CAB1438335.1"/>
    </source>
</evidence>
<dbReference type="GO" id="GO:0009897">
    <property type="term" value="C:external side of plasma membrane"/>
    <property type="evidence" value="ECO:0007669"/>
    <property type="project" value="TreeGrafter"/>
</dbReference>
<evidence type="ECO:0000259" key="5">
    <source>
        <dbReference type="PROSITE" id="PS50835"/>
    </source>
</evidence>
<name>A0A9N7USM9_PLEPL</name>
<dbReference type="SMART" id="SM00409">
    <property type="entry name" value="IG"/>
    <property type="match status" value="2"/>
</dbReference>
<dbReference type="EMBL" id="CADEAL010002139">
    <property type="protein sequence ID" value="CAB1438335.1"/>
    <property type="molecule type" value="Genomic_DNA"/>
</dbReference>
<dbReference type="InterPro" id="IPR003598">
    <property type="entry name" value="Ig_sub2"/>
</dbReference>
<gene>
    <name evidence="6" type="ORF">PLEPLA_LOCUS26278</name>
</gene>
<reference evidence="6" key="1">
    <citation type="submission" date="2020-03" db="EMBL/GenBank/DDBJ databases">
        <authorList>
            <person name="Weist P."/>
        </authorList>
    </citation>
    <scope>NUCLEOTIDE SEQUENCE</scope>
</reference>
<dbReference type="InterPro" id="IPR050488">
    <property type="entry name" value="Ig_Fc_receptor"/>
</dbReference>
<dbReference type="PANTHER" id="PTHR11481">
    <property type="entry name" value="IMMUNOGLOBULIN FC RECEPTOR"/>
    <property type="match status" value="1"/>
</dbReference>
<organism evidence="6 7">
    <name type="scientific">Pleuronectes platessa</name>
    <name type="common">European plaice</name>
    <dbReference type="NCBI Taxonomy" id="8262"/>
    <lineage>
        <taxon>Eukaryota</taxon>
        <taxon>Metazoa</taxon>
        <taxon>Chordata</taxon>
        <taxon>Craniata</taxon>
        <taxon>Vertebrata</taxon>
        <taxon>Euteleostomi</taxon>
        <taxon>Actinopterygii</taxon>
        <taxon>Neopterygii</taxon>
        <taxon>Teleostei</taxon>
        <taxon>Neoteleostei</taxon>
        <taxon>Acanthomorphata</taxon>
        <taxon>Carangaria</taxon>
        <taxon>Pleuronectiformes</taxon>
        <taxon>Pleuronectoidei</taxon>
        <taxon>Pleuronectidae</taxon>
        <taxon>Pleuronectes</taxon>
    </lineage>
</organism>
<dbReference type="InterPro" id="IPR003599">
    <property type="entry name" value="Ig_sub"/>
</dbReference>
<feature type="chain" id="PRO_5040297028" description="Ig-like domain-containing protein" evidence="4">
    <location>
        <begin position="19"/>
        <end position="390"/>
    </location>
</feature>
<feature type="domain" description="Ig-like" evidence="5">
    <location>
        <begin position="107"/>
        <end position="194"/>
    </location>
</feature>
<keyword evidence="1 4" id="KW-0732">Signal</keyword>
<dbReference type="AlphaFoldDB" id="A0A9N7USM9"/>
<dbReference type="InterPro" id="IPR007110">
    <property type="entry name" value="Ig-like_dom"/>
</dbReference>
<sequence>MDVVISFLFILTLAPVAPLESSFRAVVERVLGDTRIFTGEEVRLRCSVPDPHGSRWDHQWFKGSEKLVQTGEPLVLWKVRVKDSGKYYCRGVRDTAVGNIYTLQSLPVEINVDGGWAILQVPSQPGLVGQTLTLTCRVRGNAPIHERILYRDKVEIMKQSGPHFHLNNLTLGDQGMYSCRASWNQDRRTRSVLSVDASVQVLEVLTQPILEIVEHHFQMLRLICHLQYNAHPPAPPIIYYFYKNDQRLGTATSENRDLVKQSPGRYSCKAKVPQLGISRWSEPTSFGQVAGRPAMPSFLQPRNPKPFAPPVASPDPLPLTDEPAATQASLYQSTSAPGSLPSTAQSVKQTVPPTRIQPSHIDMAEASGDMLEESEHMPPANVTHSQVLHK</sequence>
<evidence type="ECO:0000256" key="3">
    <source>
        <dbReference type="SAM" id="MobiDB-lite"/>
    </source>
</evidence>
<dbReference type="InterPro" id="IPR036179">
    <property type="entry name" value="Ig-like_dom_sf"/>
</dbReference>
<dbReference type="GO" id="GO:0006955">
    <property type="term" value="P:immune response"/>
    <property type="evidence" value="ECO:0007669"/>
    <property type="project" value="TreeGrafter"/>
</dbReference>
<dbReference type="PANTHER" id="PTHR11481:SF64">
    <property type="entry name" value="FC RECEPTOR-LIKE PROTEIN 4"/>
    <property type="match status" value="1"/>
</dbReference>
<dbReference type="Proteomes" id="UP001153269">
    <property type="component" value="Unassembled WGS sequence"/>
</dbReference>
<feature type="compositionally biased region" description="Pro residues" evidence="3">
    <location>
        <begin position="303"/>
        <end position="317"/>
    </location>
</feature>